<name>A0A1B6LW34_9HEMI</name>
<reference evidence="1" key="1">
    <citation type="submission" date="2015-11" db="EMBL/GenBank/DDBJ databases">
        <title>De novo transcriptome assembly of four potential Pierce s Disease insect vectors from Arizona vineyards.</title>
        <authorList>
            <person name="Tassone E.E."/>
        </authorList>
    </citation>
    <scope>NUCLEOTIDE SEQUENCE</scope>
</reference>
<proteinExistence type="predicted"/>
<organism evidence="1">
    <name type="scientific">Graphocephala atropunctata</name>
    <dbReference type="NCBI Taxonomy" id="36148"/>
    <lineage>
        <taxon>Eukaryota</taxon>
        <taxon>Metazoa</taxon>
        <taxon>Ecdysozoa</taxon>
        <taxon>Arthropoda</taxon>
        <taxon>Hexapoda</taxon>
        <taxon>Insecta</taxon>
        <taxon>Pterygota</taxon>
        <taxon>Neoptera</taxon>
        <taxon>Paraneoptera</taxon>
        <taxon>Hemiptera</taxon>
        <taxon>Auchenorrhyncha</taxon>
        <taxon>Membracoidea</taxon>
        <taxon>Cicadellidae</taxon>
        <taxon>Cicadellinae</taxon>
        <taxon>Cicadellini</taxon>
        <taxon>Graphocephala</taxon>
    </lineage>
</organism>
<evidence type="ECO:0000313" key="1">
    <source>
        <dbReference type="EMBL" id="JAT27887.1"/>
    </source>
</evidence>
<sequence length="197" mass="22935">MRGLVELTVVMGLLYNKVRIKSRGLDLFLDQKSLLTVTSWMTGTSGIRPTVKVQKRGFHKMADVDPETKQRVVVEFLTGEDVPPEEIRRRLEVVYGNRTVDVSRVHRWARKPGDSEFRLGGRLMQRSVIQFLTAEGERPLEILGRIRAVYRTLPYSRCTAWRWATRYRQGDTGVGDRVRQGRIPDRLRLNRTDNLRR</sequence>
<protein>
    <recommendedName>
        <fullName evidence="2">Mos1 transposase HTH domain-containing protein</fullName>
    </recommendedName>
</protein>
<evidence type="ECO:0008006" key="2">
    <source>
        <dbReference type="Google" id="ProtNLM"/>
    </source>
</evidence>
<gene>
    <name evidence="1" type="ORF">g.10224</name>
</gene>
<dbReference type="AlphaFoldDB" id="A0A1B6LW34"/>
<dbReference type="EMBL" id="GEBQ01012090">
    <property type="protein sequence ID" value="JAT27887.1"/>
    <property type="molecule type" value="Transcribed_RNA"/>
</dbReference>
<accession>A0A1B6LW34</accession>